<evidence type="ECO:0000256" key="6">
    <source>
        <dbReference type="ARBA" id="ARBA00023136"/>
    </source>
</evidence>
<comment type="subcellular location">
    <subcellularLocation>
        <location evidence="1 7">Endoplasmic reticulum membrane</location>
        <topology evidence="1 7">Multi-pass membrane protein</topology>
    </subcellularLocation>
</comment>
<feature type="transmembrane region" description="Helical" evidence="7">
    <location>
        <begin position="43"/>
        <end position="64"/>
    </location>
</feature>
<protein>
    <recommendedName>
        <fullName evidence="7">Dolichol-phosphate mannosyltransferase subunit 3</fullName>
    </recommendedName>
</protein>
<evidence type="ECO:0000313" key="8">
    <source>
        <dbReference type="EMBL" id="CAK7924869.1"/>
    </source>
</evidence>
<dbReference type="Pfam" id="PF08285">
    <property type="entry name" value="DPM3"/>
    <property type="match status" value="1"/>
</dbReference>
<evidence type="ECO:0000256" key="5">
    <source>
        <dbReference type="ARBA" id="ARBA00022989"/>
    </source>
</evidence>
<keyword evidence="5 7" id="KW-1133">Transmembrane helix</keyword>
<evidence type="ECO:0000256" key="4">
    <source>
        <dbReference type="ARBA" id="ARBA00022824"/>
    </source>
</evidence>
<organism evidence="8 9">
    <name type="scientific">Peronospora matthiolae</name>
    <dbReference type="NCBI Taxonomy" id="2874970"/>
    <lineage>
        <taxon>Eukaryota</taxon>
        <taxon>Sar</taxon>
        <taxon>Stramenopiles</taxon>
        <taxon>Oomycota</taxon>
        <taxon>Peronosporomycetes</taxon>
        <taxon>Peronosporales</taxon>
        <taxon>Peronosporaceae</taxon>
        <taxon>Peronospora</taxon>
    </lineage>
</organism>
<evidence type="ECO:0000256" key="1">
    <source>
        <dbReference type="ARBA" id="ARBA00004477"/>
    </source>
</evidence>
<keyword evidence="4 7" id="KW-0256">Endoplasmic reticulum</keyword>
<gene>
    <name evidence="8" type="ORF">PM001_LOCUS10019</name>
</gene>
<dbReference type="PANTHER" id="PTHR16433:SF0">
    <property type="entry name" value="DOLICHOL-PHOSPHATE MANNOSYLTRANSFERASE SUBUNIT 3"/>
    <property type="match status" value="1"/>
</dbReference>
<keyword evidence="3 7" id="KW-0812">Transmembrane</keyword>
<comment type="caution">
    <text evidence="7">Lacks conserved residue(s) required for the propagation of feature annotation.</text>
</comment>
<dbReference type="GO" id="GO:0033185">
    <property type="term" value="C:dolichol-phosphate-mannose synthase complex"/>
    <property type="evidence" value="ECO:0007669"/>
    <property type="project" value="TreeGrafter"/>
</dbReference>
<comment type="function">
    <text evidence="7">Stabilizer subunit of the dolichol-phosphate mannose (DPM) synthase complex; tethers catalytic subunit to the ER.</text>
</comment>
<dbReference type="AlphaFoldDB" id="A0AAV1TV23"/>
<sequence length="92" mass="10183">MLKYQKWLAAGVTLLTLWLSLLQYVSKHVLNPHMVTVVKALPLLAVVSFGVYSLAVITLSVMAVQDFPEASKELDEHVVAAKLDLAKKGFKF</sequence>
<evidence type="ECO:0000256" key="7">
    <source>
        <dbReference type="RuleBase" id="RU365085"/>
    </source>
</evidence>
<dbReference type="PANTHER" id="PTHR16433">
    <property type="entry name" value="DOLICHOL-PHOSPHATE MANNOSYLTRANSFERASE SUBUNIT 3"/>
    <property type="match status" value="1"/>
</dbReference>
<keyword evidence="6 7" id="KW-0472">Membrane</keyword>
<dbReference type="InterPro" id="IPR013174">
    <property type="entry name" value="DPM3"/>
</dbReference>
<comment type="similarity">
    <text evidence="2 7">Belongs to the DPM3 family.</text>
</comment>
<dbReference type="GO" id="GO:0005789">
    <property type="term" value="C:endoplasmic reticulum membrane"/>
    <property type="evidence" value="ECO:0007669"/>
    <property type="project" value="UniProtKB-SubCell"/>
</dbReference>
<proteinExistence type="inferred from homology"/>
<comment type="caution">
    <text evidence="8">The sequence shown here is derived from an EMBL/GenBank/DDBJ whole genome shotgun (WGS) entry which is preliminary data.</text>
</comment>
<evidence type="ECO:0000256" key="3">
    <source>
        <dbReference type="ARBA" id="ARBA00022692"/>
    </source>
</evidence>
<comment type="pathway">
    <text evidence="7">Protein modification; protein glycosylation.</text>
</comment>
<dbReference type="EMBL" id="CAKLBY020000078">
    <property type="protein sequence ID" value="CAK7924869.1"/>
    <property type="molecule type" value="Genomic_DNA"/>
</dbReference>
<evidence type="ECO:0000256" key="2">
    <source>
        <dbReference type="ARBA" id="ARBA00010430"/>
    </source>
</evidence>
<comment type="subunit">
    <text evidence="7">Component of the dolichol-phosphate mannose (DPM) synthase complex.</text>
</comment>
<name>A0AAV1TV23_9STRA</name>
<reference evidence="8" key="1">
    <citation type="submission" date="2024-01" db="EMBL/GenBank/DDBJ databases">
        <authorList>
            <person name="Webb A."/>
        </authorList>
    </citation>
    <scope>NUCLEOTIDE SEQUENCE</scope>
    <source>
        <strain evidence="8">Pm1</strain>
    </source>
</reference>
<accession>A0AAV1TV23</accession>
<evidence type="ECO:0000313" key="9">
    <source>
        <dbReference type="Proteomes" id="UP001162060"/>
    </source>
</evidence>
<dbReference type="Proteomes" id="UP001162060">
    <property type="component" value="Unassembled WGS sequence"/>
</dbReference>
<dbReference type="GO" id="GO:0006506">
    <property type="term" value="P:GPI anchor biosynthetic process"/>
    <property type="evidence" value="ECO:0007669"/>
    <property type="project" value="TreeGrafter"/>
</dbReference>